<dbReference type="EMBL" id="CP038141">
    <property type="protein sequence ID" value="QDH16333.1"/>
    <property type="molecule type" value="Genomic_DNA"/>
</dbReference>
<gene>
    <name evidence="1" type="ORF">E3D00_01135</name>
</gene>
<name>A0A4Y6UFK5_9PROT</name>
<evidence type="ECO:0000313" key="2">
    <source>
        <dbReference type="Proteomes" id="UP000316313"/>
    </source>
</evidence>
<dbReference type="Proteomes" id="UP000316313">
    <property type="component" value="Chromosome"/>
</dbReference>
<evidence type="ECO:0000313" key="1">
    <source>
        <dbReference type="EMBL" id="QDH16333.1"/>
    </source>
</evidence>
<dbReference type="AlphaFoldDB" id="A0A4Y6UFK5"/>
<dbReference type="RefSeq" id="WP_141459200.1">
    <property type="nucleotide sequence ID" value="NZ_CP038141.1"/>
</dbReference>
<dbReference type="PROSITE" id="PS51257">
    <property type="entry name" value="PROKAR_LIPOPROTEIN"/>
    <property type="match status" value="1"/>
</dbReference>
<organism evidence="1 2">
    <name type="scientific">Swingsia samuiensis</name>
    <dbReference type="NCBI Taxonomy" id="1293412"/>
    <lineage>
        <taxon>Bacteria</taxon>
        <taxon>Pseudomonadati</taxon>
        <taxon>Pseudomonadota</taxon>
        <taxon>Alphaproteobacteria</taxon>
        <taxon>Acetobacterales</taxon>
        <taxon>Acetobacteraceae</taxon>
        <taxon>Swingsia</taxon>
    </lineage>
</organism>
<sequence length="165" mass="19073">MRKVFILCFPLFILSACSNGIKKDEWQRAGFTLPQEEDLKNAHYTLSEMIGWQNPHLLPQQMIAWRQSNFTLQEAKMFWNAGVYDPKEALLWKGAVGKFYTPKDIKRLVRSTRGGHITREAIAAVIEEDNPDIKSSKQVIMAVYQNKLFDWLKNLEIDDSAEVDP</sequence>
<reference evidence="1 2" key="1">
    <citation type="submission" date="2019-03" db="EMBL/GenBank/DDBJ databases">
        <title>The complete genome sequence of Swingsia samuiensis NBRC107927(T).</title>
        <authorList>
            <person name="Chua K.-O."/>
            <person name="Chan K.-G."/>
            <person name="See-Too W.-S."/>
        </authorList>
    </citation>
    <scope>NUCLEOTIDE SEQUENCE [LARGE SCALE GENOMIC DNA]</scope>
    <source>
        <strain evidence="1 2">AH83</strain>
    </source>
</reference>
<accession>A0A4Y6UFK5</accession>
<proteinExistence type="predicted"/>
<keyword evidence="2" id="KW-1185">Reference proteome</keyword>
<dbReference type="KEGG" id="ssam:E3D00_01135"/>
<protein>
    <submittedName>
        <fullName evidence="1">Uncharacterized protein</fullName>
    </submittedName>
</protein>